<sequence>MLDIIALAITAAFFAASIAYVHACDRL</sequence>
<keyword evidence="1" id="KW-0614">Plasmid</keyword>
<organism evidence="1 2">
    <name type="scientific">Azospirillum baldaniorum</name>
    <dbReference type="NCBI Taxonomy" id="1064539"/>
    <lineage>
        <taxon>Bacteria</taxon>
        <taxon>Pseudomonadati</taxon>
        <taxon>Pseudomonadota</taxon>
        <taxon>Alphaproteobacteria</taxon>
        <taxon>Rhodospirillales</taxon>
        <taxon>Azospirillaceae</taxon>
        <taxon>Azospirillum</taxon>
    </lineage>
</organism>
<dbReference type="KEGG" id="abs:AZOBR_p230076"/>
<proteinExistence type="predicted"/>
<name>A0A9P1JXP1_9PROT</name>
<gene>
    <name evidence="1" type="ORF">AZOBR_p230076</name>
</gene>
<dbReference type="AlphaFoldDB" id="A0A9P1JXP1"/>
<evidence type="ECO:0000313" key="2">
    <source>
        <dbReference type="Proteomes" id="UP000007319"/>
    </source>
</evidence>
<reference evidence="1 2" key="1">
    <citation type="journal article" date="2011" name="PLoS Genet.">
        <title>Azospirillum genomes reveal transition of bacteria from aquatic to terrestrial environments.</title>
        <authorList>
            <person name="Wisniewski-Dye F."/>
            <person name="Borziak K."/>
            <person name="Khalsa-Moyers G."/>
            <person name="Alexandre G."/>
            <person name="Sukharnikov L.O."/>
            <person name="Wuichet K."/>
            <person name="Hurst G.B."/>
            <person name="McDonald W.H."/>
            <person name="Robertson J.S."/>
            <person name="Barbe V."/>
            <person name="Calteau A."/>
            <person name="Rouy Z."/>
            <person name="Mangenot S."/>
            <person name="Prigent-Combaret C."/>
            <person name="Normand P."/>
            <person name="Boyer M."/>
            <person name="Siguier P."/>
            <person name="Dessaux Y."/>
            <person name="Elmerich C."/>
            <person name="Condemine G."/>
            <person name="Krishnen G."/>
            <person name="Kennedy I."/>
            <person name="Paterson A.H."/>
            <person name="Gonzalez V."/>
            <person name="Mavingui P."/>
            <person name="Zhulin I.B."/>
        </authorList>
    </citation>
    <scope>NUCLEOTIDE SEQUENCE [LARGE SCALE GENOMIC DNA]</scope>
    <source>
        <strain evidence="1 2">Sp245</strain>
    </source>
</reference>
<evidence type="ECO:0000313" key="1">
    <source>
        <dbReference type="EMBL" id="CCD01735.1"/>
    </source>
</evidence>
<protein>
    <submittedName>
        <fullName evidence="1">Uncharacterized protein</fullName>
    </submittedName>
</protein>
<keyword evidence="2" id="KW-1185">Reference proteome</keyword>
<accession>A0A9P1JXP1</accession>
<geneLocation type="plasmid" evidence="1 2">
    <name>AZOBR_p2</name>
</geneLocation>
<dbReference type="Proteomes" id="UP000007319">
    <property type="component" value="Plasmid AZOBR_p2"/>
</dbReference>
<dbReference type="EMBL" id="HE577329">
    <property type="protein sequence ID" value="CCD01735.1"/>
    <property type="molecule type" value="Genomic_DNA"/>
</dbReference>